<name>A0A9X2DBZ3_9ACTN</name>
<evidence type="ECO:0000313" key="2">
    <source>
        <dbReference type="EMBL" id="MCM0622804.1"/>
    </source>
</evidence>
<keyword evidence="1" id="KW-0472">Membrane</keyword>
<accession>A0A9X2DBZ3</accession>
<keyword evidence="3" id="KW-1185">Reference proteome</keyword>
<dbReference type="AlphaFoldDB" id="A0A9X2DBZ3"/>
<comment type="caution">
    <text evidence="2">The sequence shown here is derived from an EMBL/GenBank/DDBJ whole genome shotgun (WGS) entry which is preliminary data.</text>
</comment>
<evidence type="ECO:0000313" key="3">
    <source>
        <dbReference type="Proteomes" id="UP001139485"/>
    </source>
</evidence>
<evidence type="ECO:0000256" key="1">
    <source>
        <dbReference type="SAM" id="Phobius"/>
    </source>
</evidence>
<organism evidence="2 3">
    <name type="scientific">Nocardioides bruguierae</name>
    <dbReference type="NCBI Taxonomy" id="2945102"/>
    <lineage>
        <taxon>Bacteria</taxon>
        <taxon>Bacillati</taxon>
        <taxon>Actinomycetota</taxon>
        <taxon>Actinomycetes</taxon>
        <taxon>Propionibacteriales</taxon>
        <taxon>Nocardioidaceae</taxon>
        <taxon>Nocardioides</taxon>
    </lineage>
</organism>
<reference evidence="2" key="1">
    <citation type="submission" date="2022-05" db="EMBL/GenBank/DDBJ databases">
        <authorList>
            <person name="Tuo L."/>
        </authorList>
    </citation>
    <scope>NUCLEOTIDE SEQUENCE</scope>
    <source>
        <strain evidence="2">BSK12Z-4</strain>
    </source>
</reference>
<evidence type="ECO:0008006" key="4">
    <source>
        <dbReference type="Google" id="ProtNLM"/>
    </source>
</evidence>
<dbReference type="RefSeq" id="WP_250828964.1">
    <property type="nucleotide sequence ID" value="NZ_JAMOIL010000050.1"/>
</dbReference>
<dbReference type="EMBL" id="JAMOIL010000050">
    <property type="protein sequence ID" value="MCM0622804.1"/>
    <property type="molecule type" value="Genomic_DNA"/>
</dbReference>
<feature type="transmembrane region" description="Helical" evidence="1">
    <location>
        <begin position="100"/>
        <end position="123"/>
    </location>
</feature>
<sequence>MNWPLSILGGVAVGTGSALLPVVNAEAYALVFTANQPWMLAPVIVALAIGQTAGKLLLFEGARRGSARLGAGSKVAALAESRWASRIRGALVRRRTAMPLMLASASLGLPPLALVSVAAGASGQRRRTFAGLCLVGRIARFAAIAVPVAYATGIR</sequence>
<keyword evidence="1" id="KW-0812">Transmembrane</keyword>
<proteinExistence type="predicted"/>
<protein>
    <recommendedName>
        <fullName evidence="4">VTT domain-containing protein</fullName>
    </recommendedName>
</protein>
<feature type="transmembrane region" description="Helical" evidence="1">
    <location>
        <begin position="41"/>
        <end position="59"/>
    </location>
</feature>
<keyword evidence="1" id="KW-1133">Transmembrane helix</keyword>
<dbReference type="Proteomes" id="UP001139485">
    <property type="component" value="Unassembled WGS sequence"/>
</dbReference>
<feature type="transmembrane region" description="Helical" evidence="1">
    <location>
        <begin position="129"/>
        <end position="151"/>
    </location>
</feature>
<gene>
    <name evidence="2" type="ORF">M8330_21165</name>
</gene>